<keyword evidence="6 9" id="KW-0067">ATP-binding</keyword>
<evidence type="ECO:0000256" key="1">
    <source>
        <dbReference type="ARBA" id="ARBA00012513"/>
    </source>
</evidence>
<dbReference type="SMART" id="SM00220">
    <property type="entry name" value="S_TKc"/>
    <property type="match status" value="1"/>
</dbReference>
<evidence type="ECO:0000256" key="2">
    <source>
        <dbReference type="ARBA" id="ARBA00022527"/>
    </source>
</evidence>
<name>A0AAV7ZR58_9EUKA</name>
<feature type="compositionally biased region" description="Basic and acidic residues" evidence="10">
    <location>
        <begin position="528"/>
        <end position="555"/>
    </location>
</feature>
<proteinExistence type="predicted"/>
<reference evidence="12" key="1">
    <citation type="submission" date="2022-08" db="EMBL/GenBank/DDBJ databases">
        <title>Novel sulphate-reducing endosymbionts in the free-living metamonad Anaeramoeba.</title>
        <authorList>
            <person name="Jerlstrom-Hultqvist J."/>
            <person name="Cepicka I."/>
            <person name="Gallot-Lavallee L."/>
            <person name="Salas-Leiva D."/>
            <person name="Curtis B.A."/>
            <person name="Zahonova K."/>
            <person name="Pipaliya S."/>
            <person name="Dacks J."/>
            <person name="Roger A.J."/>
        </authorList>
    </citation>
    <scope>NUCLEOTIDE SEQUENCE</scope>
    <source>
        <strain evidence="12">Busselton2</strain>
    </source>
</reference>
<comment type="caution">
    <text evidence="12">The sequence shown here is derived from an EMBL/GenBank/DDBJ whole genome shotgun (WGS) entry which is preliminary data.</text>
</comment>
<feature type="compositionally biased region" description="Basic residues" evidence="10">
    <location>
        <begin position="206"/>
        <end position="216"/>
    </location>
</feature>
<dbReference type="GO" id="GO:0005524">
    <property type="term" value="F:ATP binding"/>
    <property type="evidence" value="ECO:0007669"/>
    <property type="project" value="UniProtKB-UniRule"/>
</dbReference>
<dbReference type="InterPro" id="IPR017441">
    <property type="entry name" value="Protein_kinase_ATP_BS"/>
</dbReference>
<dbReference type="PROSITE" id="PS00108">
    <property type="entry name" value="PROTEIN_KINASE_ST"/>
    <property type="match status" value="1"/>
</dbReference>
<feature type="compositionally biased region" description="Acidic residues" evidence="10">
    <location>
        <begin position="556"/>
        <end position="575"/>
    </location>
</feature>
<feature type="domain" description="Protein kinase" evidence="11">
    <location>
        <begin position="339"/>
        <end position="821"/>
    </location>
</feature>
<dbReference type="GO" id="GO:0004674">
    <property type="term" value="F:protein serine/threonine kinase activity"/>
    <property type="evidence" value="ECO:0007669"/>
    <property type="project" value="UniProtKB-KW"/>
</dbReference>
<feature type="region of interest" description="Disordered" evidence="10">
    <location>
        <begin position="518"/>
        <end position="575"/>
    </location>
</feature>
<evidence type="ECO:0000256" key="4">
    <source>
        <dbReference type="ARBA" id="ARBA00022741"/>
    </source>
</evidence>
<feature type="compositionally biased region" description="Basic residues" evidence="10">
    <location>
        <begin position="148"/>
        <end position="157"/>
    </location>
</feature>
<dbReference type="InterPro" id="IPR011009">
    <property type="entry name" value="Kinase-like_dom_sf"/>
</dbReference>
<dbReference type="Gene3D" id="3.30.200.20">
    <property type="entry name" value="Phosphorylase Kinase, domain 1"/>
    <property type="match status" value="1"/>
</dbReference>
<feature type="binding site" evidence="9">
    <location>
        <position position="376"/>
    </location>
    <ligand>
        <name>ATP</name>
        <dbReference type="ChEBI" id="CHEBI:30616"/>
    </ligand>
</feature>
<dbReference type="PROSITE" id="PS50011">
    <property type="entry name" value="PROTEIN_KINASE_DOM"/>
    <property type="match status" value="1"/>
</dbReference>
<feature type="compositionally biased region" description="Basic residues" evidence="10">
    <location>
        <begin position="15"/>
        <end position="36"/>
    </location>
</feature>
<feature type="compositionally biased region" description="Basic and acidic residues" evidence="10">
    <location>
        <begin position="241"/>
        <end position="258"/>
    </location>
</feature>
<feature type="compositionally biased region" description="Basic and acidic residues" evidence="10">
    <location>
        <begin position="158"/>
        <end position="173"/>
    </location>
</feature>
<keyword evidence="2" id="KW-0723">Serine/threonine-protein kinase</keyword>
<feature type="compositionally biased region" description="Basic residues" evidence="10">
    <location>
        <begin position="227"/>
        <end position="240"/>
    </location>
</feature>
<dbReference type="PROSITE" id="PS00107">
    <property type="entry name" value="PROTEIN_KINASE_ATP"/>
    <property type="match status" value="1"/>
</dbReference>
<evidence type="ECO:0000256" key="9">
    <source>
        <dbReference type="PROSITE-ProRule" id="PRU10141"/>
    </source>
</evidence>
<dbReference type="InterPro" id="IPR051334">
    <property type="entry name" value="SRPK"/>
</dbReference>
<feature type="compositionally biased region" description="Basic residues" evidence="10">
    <location>
        <begin position="75"/>
        <end position="94"/>
    </location>
</feature>
<evidence type="ECO:0000256" key="10">
    <source>
        <dbReference type="SAM" id="MobiDB-lite"/>
    </source>
</evidence>
<dbReference type="Gene3D" id="1.10.510.10">
    <property type="entry name" value="Transferase(Phosphotransferase) domain 1"/>
    <property type="match status" value="1"/>
</dbReference>
<dbReference type="PANTHER" id="PTHR47634:SF9">
    <property type="entry name" value="PROTEIN KINASE DOMAIN-CONTAINING PROTEIN-RELATED"/>
    <property type="match status" value="1"/>
</dbReference>
<dbReference type="Proteomes" id="UP001146793">
    <property type="component" value="Unassembled WGS sequence"/>
</dbReference>
<dbReference type="GO" id="GO:0050684">
    <property type="term" value="P:regulation of mRNA processing"/>
    <property type="evidence" value="ECO:0007669"/>
    <property type="project" value="TreeGrafter"/>
</dbReference>
<evidence type="ECO:0000313" key="13">
    <source>
        <dbReference type="Proteomes" id="UP001146793"/>
    </source>
</evidence>
<dbReference type="InterPro" id="IPR008271">
    <property type="entry name" value="Ser/Thr_kinase_AS"/>
</dbReference>
<dbReference type="GO" id="GO:0000245">
    <property type="term" value="P:spliceosomal complex assembly"/>
    <property type="evidence" value="ECO:0007669"/>
    <property type="project" value="TreeGrafter"/>
</dbReference>
<comment type="catalytic activity">
    <reaction evidence="8">
        <text>L-seryl-[protein] + ATP = O-phospho-L-seryl-[protein] + ADP + H(+)</text>
        <dbReference type="Rhea" id="RHEA:17989"/>
        <dbReference type="Rhea" id="RHEA-COMP:9863"/>
        <dbReference type="Rhea" id="RHEA-COMP:11604"/>
        <dbReference type="ChEBI" id="CHEBI:15378"/>
        <dbReference type="ChEBI" id="CHEBI:29999"/>
        <dbReference type="ChEBI" id="CHEBI:30616"/>
        <dbReference type="ChEBI" id="CHEBI:83421"/>
        <dbReference type="ChEBI" id="CHEBI:456216"/>
        <dbReference type="EC" id="2.7.11.1"/>
    </reaction>
</comment>
<keyword evidence="4 9" id="KW-0547">Nucleotide-binding</keyword>
<dbReference type="InterPro" id="IPR000719">
    <property type="entry name" value="Prot_kinase_dom"/>
</dbReference>
<feature type="compositionally biased region" description="Polar residues" evidence="10">
    <location>
        <begin position="1"/>
        <end position="12"/>
    </location>
</feature>
<evidence type="ECO:0000256" key="5">
    <source>
        <dbReference type="ARBA" id="ARBA00022777"/>
    </source>
</evidence>
<organism evidence="12 13">
    <name type="scientific">Anaeramoeba flamelloides</name>
    <dbReference type="NCBI Taxonomy" id="1746091"/>
    <lineage>
        <taxon>Eukaryota</taxon>
        <taxon>Metamonada</taxon>
        <taxon>Anaeramoebidae</taxon>
        <taxon>Anaeramoeba</taxon>
    </lineage>
</organism>
<dbReference type="PANTHER" id="PTHR47634">
    <property type="entry name" value="PROTEIN KINASE DOMAIN-CONTAINING PROTEIN-RELATED"/>
    <property type="match status" value="1"/>
</dbReference>
<feature type="compositionally biased region" description="Basic residues" evidence="10">
    <location>
        <begin position="259"/>
        <end position="269"/>
    </location>
</feature>
<evidence type="ECO:0000259" key="11">
    <source>
        <dbReference type="PROSITE" id="PS50011"/>
    </source>
</evidence>
<evidence type="ECO:0000256" key="8">
    <source>
        <dbReference type="ARBA" id="ARBA00048679"/>
    </source>
</evidence>
<dbReference type="SUPFAM" id="SSF56112">
    <property type="entry name" value="Protein kinase-like (PK-like)"/>
    <property type="match status" value="1"/>
</dbReference>
<feature type="compositionally biased region" description="Basic residues" evidence="10">
    <location>
        <begin position="126"/>
        <end position="140"/>
    </location>
</feature>
<accession>A0AAV7ZR58</accession>
<feature type="compositionally biased region" description="Basic and acidic residues" evidence="10">
    <location>
        <begin position="37"/>
        <end position="74"/>
    </location>
</feature>
<feature type="compositionally biased region" description="Low complexity" evidence="10">
    <location>
        <begin position="302"/>
        <end position="312"/>
    </location>
</feature>
<feature type="compositionally biased region" description="Basic residues" evidence="10">
    <location>
        <begin position="278"/>
        <end position="292"/>
    </location>
</feature>
<dbReference type="EMBL" id="JANTQA010000023">
    <property type="protein sequence ID" value="KAJ3443321.1"/>
    <property type="molecule type" value="Genomic_DNA"/>
</dbReference>
<dbReference type="Pfam" id="PF00069">
    <property type="entry name" value="Pkinase"/>
    <property type="match status" value="2"/>
</dbReference>
<feature type="compositionally biased region" description="Basic and acidic residues" evidence="10">
    <location>
        <begin position="95"/>
        <end position="111"/>
    </location>
</feature>
<sequence>MSNNSDQINTPPTGRRSRKLKFLRFRRWGKKSKKNKLAQENKIDNSDKDEPKTKNKNLNEKTKEQKKENVQKETKTKHKKKSQKNKKKSKSKKKNEKEKDLFDSKTNKDFEGSVSTKHPQKTDKGKGKKEKKSKKKKHNNKPTEKERKKNKKKKNSKKEKEKTKPKNGKEQRTKTHSNNNKKDQIANKKNNSNSKHQTTSKTSKTSSHKANKKKKSSTQTSGTANNKQKHTPKKKKRNKTPKIEKKKEKESKRHSSGEKKKRSHKKKPSLKTDESQTKRKNRTKEMKKKSKRMEKSEEESSYLELSLETSSSSEEENPEDYKKGGYHPTKVGEIFKKRYKALFKIGWGYFSTVWLVEDVRYGGKLVRTKAGKIIKKEKYLALKIVKSSKTFAQVAIDEIKLLLKSSKKDKERNCSVVRLHDHFLHVGKNGKHICMVFEFLDQKNLLSLIRKYGENQGLPIEIVKEITRQTLKGLHHLHSKCQIIHTDIKPENIMLYGKIGNIPKRLWNKLDKETLTSQEKKYRRKEKQRKEREMEREREKEKEKEKEKEREKEIGLEGEQEEQESNIENEDLGSDDFFDITKSGGENKSTTRKLSKTRLIKTLNKESGGTYKEKKTNKELDLTEQEQNILWEQIKRPKEDEDPDEKTSQLLKKISPGKIKCKIVDLGNACWFDEHFSSEIQTREYRSPEVILGHDYNWSSDIWSLGCMIFELLTGDVLFDPQKSQSYGKDEDHLALIMELFGKIPSEILETGHHSRKFIDKKGELKHIKNLHSWSLDKVLHEKYKFSEKNAVKISEFLLPMFHYSINKRASAKECLKHSWLKKKNSHQKKKRK</sequence>
<protein>
    <recommendedName>
        <fullName evidence="1">non-specific serine/threonine protein kinase</fullName>
        <ecNumber evidence="1">2.7.11.1</ecNumber>
    </recommendedName>
</protein>
<evidence type="ECO:0000256" key="7">
    <source>
        <dbReference type="ARBA" id="ARBA00047899"/>
    </source>
</evidence>
<gene>
    <name evidence="12" type="ORF">M0812_09155</name>
</gene>
<feature type="compositionally biased region" description="Low complexity" evidence="10">
    <location>
        <begin position="187"/>
        <end position="205"/>
    </location>
</feature>
<dbReference type="AlphaFoldDB" id="A0AAV7ZR58"/>
<dbReference type="EC" id="2.7.11.1" evidence="1"/>
<feature type="region of interest" description="Disordered" evidence="10">
    <location>
        <begin position="1"/>
        <end position="327"/>
    </location>
</feature>
<dbReference type="FunFam" id="1.10.510.10:FF:000275">
    <property type="entry name" value="SRSF protein kinase 2 isoform X3"/>
    <property type="match status" value="1"/>
</dbReference>
<evidence type="ECO:0000313" key="12">
    <source>
        <dbReference type="EMBL" id="KAJ3443321.1"/>
    </source>
</evidence>
<evidence type="ECO:0000256" key="3">
    <source>
        <dbReference type="ARBA" id="ARBA00022679"/>
    </source>
</evidence>
<evidence type="ECO:0000256" key="6">
    <source>
        <dbReference type="ARBA" id="ARBA00022840"/>
    </source>
</evidence>
<comment type="catalytic activity">
    <reaction evidence="7">
        <text>L-threonyl-[protein] + ATP = O-phospho-L-threonyl-[protein] + ADP + H(+)</text>
        <dbReference type="Rhea" id="RHEA:46608"/>
        <dbReference type="Rhea" id="RHEA-COMP:11060"/>
        <dbReference type="Rhea" id="RHEA-COMP:11605"/>
        <dbReference type="ChEBI" id="CHEBI:15378"/>
        <dbReference type="ChEBI" id="CHEBI:30013"/>
        <dbReference type="ChEBI" id="CHEBI:30616"/>
        <dbReference type="ChEBI" id="CHEBI:61977"/>
        <dbReference type="ChEBI" id="CHEBI:456216"/>
        <dbReference type="EC" id="2.7.11.1"/>
    </reaction>
</comment>
<keyword evidence="5" id="KW-0418">Kinase</keyword>
<keyword evidence="3" id="KW-0808">Transferase</keyword>